<feature type="non-terminal residue" evidence="6">
    <location>
        <position position="496"/>
    </location>
</feature>
<dbReference type="PRINTS" id="PR00722">
    <property type="entry name" value="CHYMOTRYPSIN"/>
</dbReference>
<keyword evidence="7" id="KW-1185">Reference proteome</keyword>
<dbReference type="SMART" id="SM00020">
    <property type="entry name" value="Tryp_SPc"/>
    <property type="match status" value="2"/>
</dbReference>
<evidence type="ECO:0000256" key="3">
    <source>
        <dbReference type="ARBA" id="ARBA00022825"/>
    </source>
</evidence>
<organism evidence="6 7">
    <name type="scientific">Polyodon spathula</name>
    <name type="common">North American paddlefish</name>
    <name type="synonym">Squalus spathula</name>
    <dbReference type="NCBI Taxonomy" id="7913"/>
    <lineage>
        <taxon>Eukaryota</taxon>
        <taxon>Metazoa</taxon>
        <taxon>Chordata</taxon>
        <taxon>Craniata</taxon>
        <taxon>Vertebrata</taxon>
        <taxon>Euteleostomi</taxon>
        <taxon>Actinopterygii</taxon>
        <taxon>Chondrostei</taxon>
        <taxon>Acipenseriformes</taxon>
        <taxon>Polyodontidae</taxon>
        <taxon>Polyodon</taxon>
    </lineage>
</organism>
<proteinExistence type="predicted"/>
<dbReference type="Proteomes" id="UP001166093">
    <property type="component" value="Unassembled WGS sequence"/>
</dbReference>
<dbReference type="PANTHER" id="PTHR24252:SF18">
    <property type="entry name" value="OVOCHYMASE 1"/>
    <property type="match status" value="1"/>
</dbReference>
<keyword evidence="4" id="KW-1015">Disulfide bond</keyword>
<gene>
    <name evidence="6" type="primary">Tmprss9_0</name>
    <name evidence="6" type="ORF">GTO93_0003288</name>
</gene>
<dbReference type="InterPro" id="IPR009003">
    <property type="entry name" value="Peptidase_S1_PA"/>
</dbReference>
<feature type="non-terminal residue" evidence="6">
    <location>
        <position position="1"/>
    </location>
</feature>
<accession>A0ABS2XGA6</accession>
<sequence length="496" mass="53792">MPIEPQWKNKHIVGGEEAVPHSWPWQATLMYQGTPYCAGAVIDANWIVTAASCFNMQVMSSCLFVIGPYTCADCSADGAQSKDIIKIIFHPSYNLYTEDYDLALVKVSDLIFNDNVRPVCLPTVSSPVEPSSVCVVSGWGVIEGIQIATRLQQQYVPIQSTDICKDSYQHPGGITDRMLCAGFPTAGGASCYGDVGVPLVCEEDGRYVLYGLQSWGIGCGTKPGVYTRIRVLIDWIRAVKDDASISLDINDPCGIAKFKPCGLGRQLMQEQSRIVNGVVACPNSWPWQVSLQYKGQHYCGGSLLNQNWVLTAGHCDFNRDTDTVVLGAHDLSSKTEIIQVIQVSEKYNHNNYGGFPPVNDITLLRLQTPARLGDTVIPICLPDGDLVMDASWSCVSTGWGATDPINQVFPAKLNQASLPLLDSKSCTDYWGDAIKSTNVCAGAAGSTSCRGDSGGPLECQKVSPYVLIGVVSWGSKECVTRAPAVYTKVSAYRTWI</sequence>
<dbReference type="PANTHER" id="PTHR24252">
    <property type="entry name" value="ACROSIN-RELATED"/>
    <property type="match status" value="1"/>
</dbReference>
<reference evidence="6" key="1">
    <citation type="journal article" date="2021" name="Cell">
        <title>Tracing the genetic footprints of vertebrate landing in non-teleost ray-finned fishes.</title>
        <authorList>
            <person name="Bi X."/>
            <person name="Wang K."/>
            <person name="Yang L."/>
            <person name="Pan H."/>
            <person name="Jiang H."/>
            <person name="Wei Q."/>
            <person name="Fang M."/>
            <person name="Yu H."/>
            <person name="Zhu C."/>
            <person name="Cai Y."/>
            <person name="He Y."/>
            <person name="Gan X."/>
            <person name="Zeng H."/>
            <person name="Yu D."/>
            <person name="Zhu Y."/>
            <person name="Jiang H."/>
            <person name="Qiu Q."/>
            <person name="Yang H."/>
            <person name="Zhang Y.E."/>
            <person name="Wang W."/>
            <person name="Zhu M."/>
            <person name="He S."/>
            <person name="Zhang G."/>
        </authorList>
    </citation>
    <scope>NUCLEOTIDE SEQUENCE</scope>
    <source>
        <strain evidence="6">Pddl_001</strain>
    </source>
</reference>
<feature type="domain" description="Peptidase S1" evidence="5">
    <location>
        <begin position="274"/>
        <end position="496"/>
    </location>
</feature>
<evidence type="ECO:0000313" key="7">
    <source>
        <dbReference type="Proteomes" id="UP001166093"/>
    </source>
</evidence>
<keyword evidence="1 6" id="KW-0645">Protease</keyword>
<keyword evidence="2" id="KW-0378">Hydrolase</keyword>
<dbReference type="InterPro" id="IPR001314">
    <property type="entry name" value="Peptidase_S1A"/>
</dbReference>
<dbReference type="GO" id="GO:0006508">
    <property type="term" value="P:proteolysis"/>
    <property type="evidence" value="ECO:0007669"/>
    <property type="project" value="UniProtKB-KW"/>
</dbReference>
<dbReference type="SUPFAM" id="SSF50494">
    <property type="entry name" value="Trypsin-like serine proteases"/>
    <property type="match status" value="2"/>
</dbReference>
<protein>
    <submittedName>
        <fullName evidence="6">TMPS9 protease</fullName>
    </submittedName>
</protein>
<evidence type="ECO:0000256" key="4">
    <source>
        <dbReference type="ARBA" id="ARBA00023157"/>
    </source>
</evidence>
<evidence type="ECO:0000256" key="2">
    <source>
        <dbReference type="ARBA" id="ARBA00022801"/>
    </source>
</evidence>
<feature type="domain" description="Peptidase S1" evidence="5">
    <location>
        <begin position="12"/>
        <end position="241"/>
    </location>
</feature>
<dbReference type="CDD" id="cd00190">
    <property type="entry name" value="Tryp_SPc"/>
    <property type="match status" value="2"/>
</dbReference>
<evidence type="ECO:0000256" key="1">
    <source>
        <dbReference type="ARBA" id="ARBA00022670"/>
    </source>
</evidence>
<evidence type="ECO:0000313" key="6">
    <source>
        <dbReference type="EMBL" id="MBN3273183.1"/>
    </source>
</evidence>
<dbReference type="EMBL" id="JAAWVQ010028501">
    <property type="protein sequence ID" value="MBN3273183.1"/>
    <property type="molecule type" value="Genomic_DNA"/>
</dbReference>
<dbReference type="InterPro" id="IPR043504">
    <property type="entry name" value="Peptidase_S1_PA_chymotrypsin"/>
</dbReference>
<dbReference type="InterPro" id="IPR018114">
    <property type="entry name" value="TRYPSIN_HIS"/>
</dbReference>
<dbReference type="Pfam" id="PF00089">
    <property type="entry name" value="Trypsin"/>
    <property type="match status" value="2"/>
</dbReference>
<dbReference type="GO" id="GO:0008233">
    <property type="term" value="F:peptidase activity"/>
    <property type="evidence" value="ECO:0007669"/>
    <property type="project" value="UniProtKB-KW"/>
</dbReference>
<keyword evidence="3" id="KW-0720">Serine protease</keyword>
<comment type="caution">
    <text evidence="6">The sequence shown here is derived from an EMBL/GenBank/DDBJ whole genome shotgun (WGS) entry which is preliminary data.</text>
</comment>
<dbReference type="PROSITE" id="PS50240">
    <property type="entry name" value="TRYPSIN_DOM"/>
    <property type="match status" value="2"/>
</dbReference>
<dbReference type="PROSITE" id="PS00134">
    <property type="entry name" value="TRYPSIN_HIS"/>
    <property type="match status" value="1"/>
</dbReference>
<name>A0ABS2XGA6_POLSP</name>
<dbReference type="Gene3D" id="2.40.10.10">
    <property type="entry name" value="Trypsin-like serine proteases"/>
    <property type="match status" value="2"/>
</dbReference>
<evidence type="ECO:0000259" key="5">
    <source>
        <dbReference type="PROSITE" id="PS50240"/>
    </source>
</evidence>
<dbReference type="InterPro" id="IPR001254">
    <property type="entry name" value="Trypsin_dom"/>
</dbReference>